<evidence type="ECO:0000313" key="4">
    <source>
        <dbReference type="Proteomes" id="UP000476176"/>
    </source>
</evidence>
<dbReference type="EMBL" id="QXGB01000977">
    <property type="protein sequence ID" value="KAE9199777.1"/>
    <property type="molecule type" value="Genomic_DNA"/>
</dbReference>
<dbReference type="Proteomes" id="UP000476176">
    <property type="component" value="Unassembled WGS sequence"/>
</dbReference>
<keyword evidence="3" id="KW-1185">Reference proteome</keyword>
<feature type="non-terminal residue" evidence="1">
    <location>
        <position position="321"/>
    </location>
</feature>
<sequence length="321" mass="35018">MQDQFVVFSGFGEASSALDIGCSRNDLISVGDLALARSLLYDRHHDQSASNLGEQSGGFIPLMLPTPSPLSATKSVERWDEPATSCSGEHVTDNQAGHIDGCATGNDMKKCCRSSAVQPFDRFDEEPEVLAHCESLWAWDDLLPRREGHCNDGSLQRFEVAKSAVSETVAPIRDEQETPSSPRAAPVVVGPQLNEAKRLEFLRALDDFKRCLRPASSPSSLLSASQSHLSAIPASKDLVLAIVGSAHLFQAPNVIRSPVAVLARFYLAPAHLYQPRKSFKAPQRSYFTNCLLLLNFFSLRTIVAASKQRQFASVSPPLNLL</sequence>
<name>A0A6A3XDS1_9STRA</name>
<evidence type="ECO:0000313" key="1">
    <source>
        <dbReference type="EMBL" id="KAE9199777.1"/>
    </source>
</evidence>
<proteinExistence type="predicted"/>
<protein>
    <submittedName>
        <fullName evidence="1">Uncharacterized protein</fullName>
    </submittedName>
</protein>
<gene>
    <name evidence="2" type="ORF">PF004_g14498</name>
    <name evidence="1" type="ORF">PF005_g15601</name>
</gene>
<dbReference type="Proteomes" id="UP000433483">
    <property type="component" value="Unassembled WGS sequence"/>
</dbReference>
<reference evidence="1 3" key="1">
    <citation type="submission" date="2018-08" db="EMBL/GenBank/DDBJ databases">
        <title>Genomic investigation of the strawberry pathogen Phytophthora fragariae indicates pathogenicity is determined by transcriptional variation in three key races.</title>
        <authorList>
            <person name="Adams T.M."/>
            <person name="Armitage A.D."/>
            <person name="Sobczyk M.K."/>
            <person name="Bates H.J."/>
            <person name="Dunwell J.M."/>
            <person name="Nellist C.F."/>
            <person name="Harrison R.J."/>
        </authorList>
    </citation>
    <scope>NUCLEOTIDE SEQUENCE [LARGE SCALE GENOMIC DNA]</scope>
    <source>
        <strain evidence="2 4">BC-23</strain>
        <strain evidence="1 3">NOV-27</strain>
    </source>
</reference>
<dbReference type="OrthoDB" id="124123at2759"/>
<evidence type="ECO:0000313" key="3">
    <source>
        <dbReference type="Proteomes" id="UP000433483"/>
    </source>
</evidence>
<accession>A0A6A3XDS1</accession>
<dbReference type="EMBL" id="QXGC01000928">
    <property type="protein sequence ID" value="KAE9216250.1"/>
    <property type="molecule type" value="Genomic_DNA"/>
</dbReference>
<comment type="caution">
    <text evidence="1">The sequence shown here is derived from an EMBL/GenBank/DDBJ whole genome shotgun (WGS) entry which is preliminary data.</text>
</comment>
<dbReference type="AlphaFoldDB" id="A0A6A3XDS1"/>
<organism evidence="1 3">
    <name type="scientific">Phytophthora fragariae</name>
    <dbReference type="NCBI Taxonomy" id="53985"/>
    <lineage>
        <taxon>Eukaryota</taxon>
        <taxon>Sar</taxon>
        <taxon>Stramenopiles</taxon>
        <taxon>Oomycota</taxon>
        <taxon>Peronosporomycetes</taxon>
        <taxon>Peronosporales</taxon>
        <taxon>Peronosporaceae</taxon>
        <taxon>Phytophthora</taxon>
    </lineage>
</organism>
<evidence type="ECO:0000313" key="2">
    <source>
        <dbReference type="EMBL" id="KAE9216250.1"/>
    </source>
</evidence>